<dbReference type="GO" id="GO:0036430">
    <property type="term" value="F:CMP kinase activity"/>
    <property type="evidence" value="ECO:0007669"/>
    <property type="project" value="RHEA"/>
</dbReference>
<comment type="similarity">
    <text evidence="1 8">Belongs to the cytidylate kinase family. Type 1 subfamily.</text>
</comment>
<comment type="catalytic activity">
    <reaction evidence="6 8">
        <text>dCMP + ATP = dCDP + ADP</text>
        <dbReference type="Rhea" id="RHEA:25094"/>
        <dbReference type="ChEBI" id="CHEBI:30616"/>
        <dbReference type="ChEBI" id="CHEBI:57566"/>
        <dbReference type="ChEBI" id="CHEBI:58593"/>
        <dbReference type="ChEBI" id="CHEBI:456216"/>
        <dbReference type="EC" id="2.7.4.25"/>
    </reaction>
</comment>
<evidence type="ECO:0000313" key="10">
    <source>
        <dbReference type="EMBL" id="AWT58877.1"/>
    </source>
</evidence>
<evidence type="ECO:0000256" key="4">
    <source>
        <dbReference type="ARBA" id="ARBA00022777"/>
    </source>
</evidence>
<comment type="subcellular location">
    <subcellularLocation>
        <location evidence="8">Cytoplasm</location>
    </subcellularLocation>
</comment>
<comment type="catalytic activity">
    <reaction evidence="7 8">
        <text>CMP + ATP = CDP + ADP</text>
        <dbReference type="Rhea" id="RHEA:11600"/>
        <dbReference type="ChEBI" id="CHEBI:30616"/>
        <dbReference type="ChEBI" id="CHEBI:58069"/>
        <dbReference type="ChEBI" id="CHEBI:60377"/>
        <dbReference type="ChEBI" id="CHEBI:456216"/>
        <dbReference type="EC" id="2.7.4.25"/>
    </reaction>
</comment>
<keyword evidence="2 8" id="KW-0808">Transferase</keyword>
<evidence type="ECO:0000256" key="5">
    <source>
        <dbReference type="ARBA" id="ARBA00022840"/>
    </source>
</evidence>
<keyword evidence="4 8" id="KW-0418">Kinase</keyword>
<feature type="domain" description="Cytidylate kinase" evidence="9">
    <location>
        <begin position="6"/>
        <end position="214"/>
    </location>
</feature>
<evidence type="ECO:0000256" key="2">
    <source>
        <dbReference type="ARBA" id="ARBA00022679"/>
    </source>
</evidence>
<evidence type="ECO:0000256" key="8">
    <source>
        <dbReference type="HAMAP-Rule" id="MF_00238"/>
    </source>
</evidence>
<protein>
    <recommendedName>
        <fullName evidence="8">Cytidylate kinase</fullName>
        <shortName evidence="8">CK</shortName>
        <ecNumber evidence="8">2.7.4.25</ecNumber>
    </recommendedName>
    <alternativeName>
        <fullName evidence="8">Cytidine monophosphate kinase</fullName>
        <shortName evidence="8">CMP kinase</shortName>
    </alternativeName>
</protein>
<evidence type="ECO:0000256" key="3">
    <source>
        <dbReference type="ARBA" id="ARBA00022741"/>
    </source>
</evidence>
<feature type="binding site" evidence="8">
    <location>
        <begin position="10"/>
        <end position="18"/>
    </location>
    <ligand>
        <name>ATP</name>
        <dbReference type="ChEBI" id="CHEBI:30616"/>
    </ligand>
</feature>
<evidence type="ECO:0000256" key="6">
    <source>
        <dbReference type="ARBA" id="ARBA00047615"/>
    </source>
</evidence>
<dbReference type="GO" id="GO:0005524">
    <property type="term" value="F:ATP binding"/>
    <property type="evidence" value="ECO:0007669"/>
    <property type="project" value="UniProtKB-UniRule"/>
</dbReference>
<accession>A0A2Z4AG62</accession>
<dbReference type="InterPro" id="IPR027417">
    <property type="entry name" value="P-loop_NTPase"/>
</dbReference>
<keyword evidence="3 8" id="KW-0547">Nucleotide-binding</keyword>
<dbReference type="Gene3D" id="3.40.50.300">
    <property type="entry name" value="P-loop containing nucleotide triphosphate hydrolases"/>
    <property type="match status" value="1"/>
</dbReference>
<evidence type="ECO:0000256" key="7">
    <source>
        <dbReference type="ARBA" id="ARBA00048478"/>
    </source>
</evidence>
<evidence type="ECO:0000313" key="11">
    <source>
        <dbReference type="Proteomes" id="UP000247465"/>
    </source>
</evidence>
<dbReference type="GO" id="GO:0006220">
    <property type="term" value="P:pyrimidine nucleotide metabolic process"/>
    <property type="evidence" value="ECO:0007669"/>
    <property type="project" value="UniProtKB-UniRule"/>
</dbReference>
<sequence>MDFIIVAIDGEAASGKSSTARMVAEECKLLYVDSGSQYRALTHHCLNLGINPTEPEKLESELVSLPLKTEIRGYQSHLSLPRGVLEQSQLKSAEVNRMVSRFAALPGLRKVLLSYQRRLPKVARENRFNGIIMEGRDIGSVIFPKADYKFFLEANSNARTLRRIKEGLDDAIEVRDHTDKTRQHSPLVCPPDAIRINNTTISLEEVVNLICQQIGL</sequence>
<dbReference type="AlphaFoldDB" id="A0A2Z4AG62"/>
<proteinExistence type="inferred from homology"/>
<organism evidence="10 11">
    <name type="scientific">Candidatus Moanibacter tarae</name>
    <dbReference type="NCBI Taxonomy" id="2200854"/>
    <lineage>
        <taxon>Bacteria</taxon>
        <taxon>Pseudomonadati</taxon>
        <taxon>Verrucomicrobiota</taxon>
        <taxon>Opitutia</taxon>
        <taxon>Puniceicoccales</taxon>
        <taxon>Puniceicoccales incertae sedis</taxon>
        <taxon>Candidatus Moanibacter</taxon>
    </lineage>
</organism>
<dbReference type="SUPFAM" id="SSF52540">
    <property type="entry name" value="P-loop containing nucleoside triphosphate hydrolases"/>
    <property type="match status" value="1"/>
</dbReference>
<name>A0A2Z4AG62_9BACT</name>
<keyword evidence="5 8" id="KW-0067">ATP-binding</keyword>
<dbReference type="CDD" id="cd02020">
    <property type="entry name" value="CMPK"/>
    <property type="match status" value="1"/>
</dbReference>
<reference evidence="10 11" key="1">
    <citation type="submission" date="2018-06" db="EMBL/GenBank/DDBJ databases">
        <title>Draft Genome Sequence of a Novel Marine Bacterium Related to the Verrucomicrobia.</title>
        <authorList>
            <person name="Vosseberg J."/>
            <person name="Martijn J."/>
            <person name="Ettema T.J.G."/>
        </authorList>
    </citation>
    <scope>NUCLEOTIDE SEQUENCE [LARGE SCALE GENOMIC DNA]</scope>
    <source>
        <strain evidence="10">TARA_B100001123</strain>
    </source>
</reference>
<dbReference type="HAMAP" id="MF_00238">
    <property type="entry name" value="Cytidyl_kinase_type1"/>
    <property type="match status" value="1"/>
</dbReference>
<evidence type="ECO:0000256" key="1">
    <source>
        <dbReference type="ARBA" id="ARBA00009427"/>
    </source>
</evidence>
<keyword evidence="8" id="KW-0963">Cytoplasm</keyword>
<evidence type="ECO:0000259" key="9">
    <source>
        <dbReference type="Pfam" id="PF02224"/>
    </source>
</evidence>
<dbReference type="InterPro" id="IPR011994">
    <property type="entry name" value="Cytidylate_kinase_dom"/>
</dbReference>
<dbReference type="GO" id="GO:0036431">
    <property type="term" value="F:dCMP kinase activity"/>
    <property type="evidence" value="ECO:0007669"/>
    <property type="project" value="InterPro"/>
</dbReference>
<dbReference type="EMBL" id="CP029803">
    <property type="protein sequence ID" value="AWT58877.1"/>
    <property type="molecule type" value="Genomic_DNA"/>
</dbReference>
<dbReference type="KEGG" id="mtar:DF168_00049"/>
<dbReference type="EC" id="2.7.4.25" evidence="8"/>
<dbReference type="GO" id="GO:0005737">
    <property type="term" value="C:cytoplasm"/>
    <property type="evidence" value="ECO:0007669"/>
    <property type="project" value="UniProtKB-SubCell"/>
</dbReference>
<dbReference type="Pfam" id="PF02224">
    <property type="entry name" value="Cytidylate_kin"/>
    <property type="match status" value="1"/>
</dbReference>
<gene>
    <name evidence="8 10" type="primary">cmk</name>
    <name evidence="10" type="ORF">DF168_00049</name>
</gene>
<dbReference type="InterPro" id="IPR003136">
    <property type="entry name" value="Cytidylate_kin"/>
</dbReference>
<dbReference type="Proteomes" id="UP000247465">
    <property type="component" value="Chromosome"/>
</dbReference>